<reference evidence="3 4" key="1">
    <citation type="submission" date="2020-05" db="EMBL/GenBank/DDBJ databases">
        <title>Flexivirga sp. ID2601S isolated from air conditioner.</title>
        <authorList>
            <person name="Kim D.H."/>
        </authorList>
    </citation>
    <scope>NUCLEOTIDE SEQUENCE [LARGE SCALE GENOMIC DNA]</scope>
    <source>
        <strain evidence="3 4">ID2601S</strain>
    </source>
</reference>
<dbReference type="Pfam" id="PF00753">
    <property type="entry name" value="Lactamase_B"/>
    <property type="match status" value="1"/>
</dbReference>
<dbReference type="AlphaFoldDB" id="A0A849AWT7"/>
<dbReference type="Gene3D" id="3.60.15.10">
    <property type="entry name" value="Ribonuclease Z/Hydroxyacylglutathione hydrolase-like"/>
    <property type="match status" value="1"/>
</dbReference>
<name>A0A849AWT7_9MICO</name>
<keyword evidence="4" id="KW-1185">Reference proteome</keyword>
<keyword evidence="3" id="KW-0378">Hydrolase</keyword>
<evidence type="ECO:0000259" key="2">
    <source>
        <dbReference type="SMART" id="SM00849"/>
    </source>
</evidence>
<dbReference type="PANTHER" id="PTHR46233:SF1">
    <property type="entry name" value="CONSERVED PROTEIN"/>
    <property type="match status" value="1"/>
</dbReference>
<dbReference type="EMBL" id="JABENB010000003">
    <property type="protein sequence ID" value="NNG41132.1"/>
    <property type="molecule type" value="Genomic_DNA"/>
</dbReference>
<proteinExistence type="predicted"/>
<dbReference type="CDD" id="cd06262">
    <property type="entry name" value="metallo-hydrolase-like_MBL-fold"/>
    <property type="match status" value="1"/>
</dbReference>
<dbReference type="InterPro" id="IPR036866">
    <property type="entry name" value="RibonucZ/Hydroxyglut_hydro"/>
</dbReference>
<gene>
    <name evidence="3" type="ORF">HJ588_17880</name>
</gene>
<evidence type="ECO:0000313" key="4">
    <source>
        <dbReference type="Proteomes" id="UP000557772"/>
    </source>
</evidence>
<feature type="region of interest" description="Disordered" evidence="1">
    <location>
        <begin position="1"/>
        <end position="20"/>
    </location>
</feature>
<feature type="domain" description="Metallo-beta-lactamase" evidence="2">
    <location>
        <begin position="36"/>
        <end position="204"/>
    </location>
</feature>
<sequence length="225" mass="23646">MTTADPYDGNVTPGDAPAGRDLGVARLTKLSVSGMHNNVYLLTDAATGESLLVDAANDWPAIAAMIDADGGTVTQIATTHRHADHTGALAEAVAATGARTLAGADDAGELPVPVDVPLSDGDTVQVGGLTLDVIHLRGHTPGSIALAITDADGRRHLLTGDSLFPGGVGATDHYDYQSFPQLIDDVERRIFGRYDDSTWIYPGHGNDTTLGAERPQLQEWRARGW</sequence>
<dbReference type="SMART" id="SM00849">
    <property type="entry name" value="Lactamase_B"/>
    <property type="match status" value="1"/>
</dbReference>
<comment type="caution">
    <text evidence="3">The sequence shown here is derived from an EMBL/GenBank/DDBJ whole genome shotgun (WGS) entry which is preliminary data.</text>
</comment>
<dbReference type="RefSeq" id="WP_171158168.1">
    <property type="nucleotide sequence ID" value="NZ_JABENB010000003.1"/>
</dbReference>
<dbReference type="GO" id="GO:0016787">
    <property type="term" value="F:hydrolase activity"/>
    <property type="evidence" value="ECO:0007669"/>
    <property type="project" value="UniProtKB-KW"/>
</dbReference>
<accession>A0A849AWT7</accession>
<dbReference type="InterPro" id="IPR051453">
    <property type="entry name" value="MBL_Glyoxalase_II"/>
</dbReference>
<dbReference type="Proteomes" id="UP000557772">
    <property type="component" value="Unassembled WGS sequence"/>
</dbReference>
<evidence type="ECO:0000256" key="1">
    <source>
        <dbReference type="SAM" id="MobiDB-lite"/>
    </source>
</evidence>
<dbReference type="InterPro" id="IPR001279">
    <property type="entry name" value="Metallo-B-lactamas"/>
</dbReference>
<dbReference type="PANTHER" id="PTHR46233">
    <property type="entry name" value="HYDROXYACYLGLUTATHIONE HYDROLASE GLOC"/>
    <property type="match status" value="1"/>
</dbReference>
<evidence type="ECO:0000313" key="3">
    <source>
        <dbReference type="EMBL" id="NNG41132.1"/>
    </source>
</evidence>
<dbReference type="SUPFAM" id="SSF56281">
    <property type="entry name" value="Metallo-hydrolase/oxidoreductase"/>
    <property type="match status" value="1"/>
</dbReference>
<organism evidence="3 4">
    <name type="scientific">Flexivirga aerilata</name>
    <dbReference type="NCBI Taxonomy" id="1656889"/>
    <lineage>
        <taxon>Bacteria</taxon>
        <taxon>Bacillati</taxon>
        <taxon>Actinomycetota</taxon>
        <taxon>Actinomycetes</taxon>
        <taxon>Micrococcales</taxon>
        <taxon>Dermacoccaceae</taxon>
        <taxon>Flexivirga</taxon>
    </lineage>
</organism>
<protein>
    <submittedName>
        <fullName evidence="3">MBL fold metallo-hydrolase</fullName>
    </submittedName>
</protein>